<dbReference type="InterPro" id="IPR012340">
    <property type="entry name" value="NA-bd_OB-fold"/>
</dbReference>
<accession>A0A318EFU2</accession>
<gene>
    <name evidence="2" type="ORF">C8D93_101702</name>
</gene>
<dbReference type="Pfam" id="PF01796">
    <property type="entry name" value="OB_ChsH2_C"/>
    <property type="match status" value="1"/>
</dbReference>
<dbReference type="Proteomes" id="UP000248330">
    <property type="component" value="Unassembled WGS sequence"/>
</dbReference>
<dbReference type="SUPFAM" id="SSF50249">
    <property type="entry name" value="Nucleic acid-binding proteins"/>
    <property type="match status" value="1"/>
</dbReference>
<evidence type="ECO:0000313" key="3">
    <source>
        <dbReference type="Proteomes" id="UP000248330"/>
    </source>
</evidence>
<dbReference type="AlphaFoldDB" id="A0A318EFU2"/>
<comment type="caution">
    <text evidence="2">The sequence shown here is derived from an EMBL/GenBank/DDBJ whole genome shotgun (WGS) entry which is preliminary data.</text>
</comment>
<name>A0A318EFU2_9GAMM</name>
<evidence type="ECO:0000313" key="2">
    <source>
        <dbReference type="EMBL" id="PXV71647.1"/>
    </source>
</evidence>
<keyword evidence="3" id="KW-1185">Reference proteome</keyword>
<dbReference type="RefSeq" id="WP_245903801.1">
    <property type="nucleotide sequence ID" value="NZ_CAWNXA010000001.1"/>
</dbReference>
<dbReference type="EMBL" id="QICN01000001">
    <property type="protein sequence ID" value="PXV71647.1"/>
    <property type="molecule type" value="Genomic_DNA"/>
</dbReference>
<feature type="domain" description="ChsH2 C-terminal OB-fold" evidence="1">
    <location>
        <begin position="1"/>
        <end position="63"/>
    </location>
</feature>
<sequence length="82" mass="9083">MSGLGTVATYTVNHQAWRPGLSVPYSVAIVELDEQPGLRLTTNIVGCDPQAVYIGQRVRVQFEQQEDVWIPLFTPEKGASRP</sequence>
<protein>
    <submittedName>
        <fullName evidence="2">Acyl-CoA-associated DUF35 OB-fold domain-containing protein</fullName>
    </submittedName>
</protein>
<evidence type="ECO:0000259" key="1">
    <source>
        <dbReference type="Pfam" id="PF01796"/>
    </source>
</evidence>
<organism evidence="2 3">
    <name type="scientific">Sinimarinibacterium flocculans</name>
    <dbReference type="NCBI Taxonomy" id="985250"/>
    <lineage>
        <taxon>Bacteria</taxon>
        <taxon>Pseudomonadati</taxon>
        <taxon>Pseudomonadota</taxon>
        <taxon>Gammaproteobacteria</taxon>
        <taxon>Nevskiales</taxon>
        <taxon>Nevskiaceae</taxon>
        <taxon>Sinimarinibacterium</taxon>
    </lineage>
</organism>
<dbReference type="InterPro" id="IPR002878">
    <property type="entry name" value="ChsH2_C"/>
</dbReference>
<reference evidence="2 3" key="1">
    <citation type="submission" date="2018-04" db="EMBL/GenBank/DDBJ databases">
        <title>Genomic Encyclopedia of Type Strains, Phase IV (KMG-IV): sequencing the most valuable type-strain genomes for metagenomic binning, comparative biology and taxonomic classification.</title>
        <authorList>
            <person name="Goeker M."/>
        </authorList>
    </citation>
    <scope>NUCLEOTIDE SEQUENCE [LARGE SCALE GENOMIC DNA]</scope>
    <source>
        <strain evidence="2 3">DSM 104150</strain>
    </source>
</reference>
<proteinExistence type="predicted"/>